<feature type="region of interest" description="Disordered" evidence="1">
    <location>
        <begin position="425"/>
        <end position="474"/>
    </location>
</feature>
<evidence type="ECO:0000256" key="2">
    <source>
        <dbReference type="SAM" id="Phobius"/>
    </source>
</evidence>
<gene>
    <name evidence="3" type="ORF">POF43_004460</name>
</gene>
<dbReference type="RefSeq" id="WP_271323382.1">
    <property type="nucleotide sequence ID" value="NZ_JAAGKO020000004.1"/>
</dbReference>
<keyword evidence="2" id="KW-0472">Membrane</keyword>
<sequence length="474" mass="48378">MHLATGRLSRRPLMLLIAALPAVLGGFALAGGPLSSSAHAVTGIDTAATALQHGPVYVDPRVQSQLPKAQATALADKIKKADKPLFVAVLPANGQFPARTVLQDLRTSVGVTGVYAIHLGGGFNAGADPQVMPPNAVANLVGDVKRNDASSTGTELNAFVDRALPQASGSAPRSWSGGSNEPAGNSGAGFVSGLVVLAVVAVLAVGGGFAFRHRSRTLRARRDHAQLDRLRTVVDEDITAYGEELDRLDFSPGDPSADDAMRRDYQQALDAYESAKAKMAAARAPQDVRPVTGTLEEGRFALATLAARRAGEPLPERRPPCFFDPRHGPSVRDVVWTPVGGSPREVPACAADATRLEDGDEPMARTVETASGRQPYWNAGPMYGPWAGGYFGGGLLPGLLVGTMLGGAMASPSYGYATGDEGTGYDAGGGPDGGDYSGSDFDPGDFGGGGFGNGGDGGFGGGGGGDGGFGGGGF</sequence>
<protein>
    <recommendedName>
        <fullName evidence="5">TPM domain-containing protein</fullName>
    </recommendedName>
</protein>
<keyword evidence="2" id="KW-1133">Transmembrane helix</keyword>
<evidence type="ECO:0008006" key="5">
    <source>
        <dbReference type="Google" id="ProtNLM"/>
    </source>
</evidence>
<feature type="compositionally biased region" description="Gly residues" evidence="1">
    <location>
        <begin position="425"/>
        <end position="436"/>
    </location>
</feature>
<evidence type="ECO:0000313" key="3">
    <source>
        <dbReference type="EMBL" id="MDI5961983.1"/>
    </source>
</evidence>
<comment type="caution">
    <text evidence="3">The sequence shown here is derived from an EMBL/GenBank/DDBJ whole genome shotgun (WGS) entry which is preliminary data.</text>
</comment>
<accession>A0ABT6VWZ7</accession>
<proteinExistence type="predicted"/>
<keyword evidence="2" id="KW-0812">Transmembrane</keyword>
<feature type="transmembrane region" description="Helical" evidence="2">
    <location>
        <begin position="190"/>
        <end position="211"/>
    </location>
</feature>
<evidence type="ECO:0000313" key="4">
    <source>
        <dbReference type="Proteomes" id="UP001156398"/>
    </source>
</evidence>
<name>A0ABT6VWZ7_9ACTN</name>
<dbReference type="Proteomes" id="UP001156398">
    <property type="component" value="Unassembled WGS sequence"/>
</dbReference>
<organism evidence="3 4">
    <name type="scientific">Streptantibioticus silvisoli</name>
    <dbReference type="NCBI Taxonomy" id="2705255"/>
    <lineage>
        <taxon>Bacteria</taxon>
        <taxon>Bacillati</taxon>
        <taxon>Actinomycetota</taxon>
        <taxon>Actinomycetes</taxon>
        <taxon>Kitasatosporales</taxon>
        <taxon>Streptomycetaceae</taxon>
        <taxon>Streptantibioticus</taxon>
    </lineage>
</organism>
<feature type="compositionally biased region" description="Gly residues" evidence="1">
    <location>
        <begin position="445"/>
        <end position="474"/>
    </location>
</feature>
<evidence type="ECO:0000256" key="1">
    <source>
        <dbReference type="SAM" id="MobiDB-lite"/>
    </source>
</evidence>
<reference evidence="3 4" key="1">
    <citation type="submission" date="2023-05" db="EMBL/GenBank/DDBJ databases">
        <title>Streptantibioticus silvisoli sp. nov., acidotolerant actinomycetes 1 from pine litter.</title>
        <authorList>
            <person name="Swiecimska M."/>
            <person name="Golinska P."/>
            <person name="Sangal V."/>
            <person name="Wachnowicz B."/>
            <person name="Goodfellow M."/>
        </authorList>
    </citation>
    <scope>NUCLEOTIDE SEQUENCE [LARGE SCALE GENOMIC DNA]</scope>
    <source>
        <strain evidence="3 4">SL54</strain>
    </source>
</reference>
<dbReference type="EMBL" id="JAAGKO020000004">
    <property type="protein sequence ID" value="MDI5961983.1"/>
    <property type="molecule type" value="Genomic_DNA"/>
</dbReference>
<keyword evidence="4" id="KW-1185">Reference proteome</keyword>